<dbReference type="EMBL" id="MU007069">
    <property type="protein sequence ID" value="KAF2425557.1"/>
    <property type="molecule type" value="Genomic_DNA"/>
</dbReference>
<dbReference type="Proteomes" id="UP000800235">
    <property type="component" value="Unassembled WGS sequence"/>
</dbReference>
<gene>
    <name evidence="1" type="ORF">EJ08DRAFT_722871</name>
</gene>
<protein>
    <submittedName>
        <fullName evidence="1">Uncharacterized protein</fullName>
    </submittedName>
</protein>
<accession>A0A9P4NKT0</accession>
<evidence type="ECO:0000313" key="2">
    <source>
        <dbReference type="Proteomes" id="UP000800235"/>
    </source>
</evidence>
<sequence>MRNKQKAKAAGRKKPMPIIIPAQHHTLSLAAPKPGRGLARLPAEFGQPIYNILLESTAPTELRVYRVAPHGNQEVTPASLRAIFLQFKNMVNKIKYAVIVPFMSDKSSIRPFTPRADDSKALEQCKSAHRDIIAMFSSCRLLRRELAPQYFSTTTFAVDSSDCVVCYDPIQRIVAWLNGIGFTHRQSVMNVRILRGILGLTHLKRISNASSVLKGPKRCY</sequence>
<reference evidence="1" key="1">
    <citation type="journal article" date="2020" name="Stud. Mycol.">
        <title>101 Dothideomycetes genomes: a test case for predicting lifestyles and emergence of pathogens.</title>
        <authorList>
            <person name="Haridas S."/>
            <person name="Albert R."/>
            <person name="Binder M."/>
            <person name="Bloem J."/>
            <person name="Labutti K."/>
            <person name="Salamov A."/>
            <person name="Andreopoulos B."/>
            <person name="Baker S."/>
            <person name="Barry K."/>
            <person name="Bills G."/>
            <person name="Bluhm B."/>
            <person name="Cannon C."/>
            <person name="Castanera R."/>
            <person name="Culley D."/>
            <person name="Daum C."/>
            <person name="Ezra D."/>
            <person name="Gonzalez J."/>
            <person name="Henrissat B."/>
            <person name="Kuo A."/>
            <person name="Liang C."/>
            <person name="Lipzen A."/>
            <person name="Lutzoni F."/>
            <person name="Magnuson J."/>
            <person name="Mondo S."/>
            <person name="Nolan M."/>
            <person name="Ohm R."/>
            <person name="Pangilinan J."/>
            <person name="Park H.-J."/>
            <person name="Ramirez L."/>
            <person name="Alfaro M."/>
            <person name="Sun H."/>
            <person name="Tritt A."/>
            <person name="Yoshinaga Y."/>
            <person name="Zwiers L.-H."/>
            <person name="Turgeon B."/>
            <person name="Goodwin S."/>
            <person name="Spatafora J."/>
            <person name="Crous P."/>
            <person name="Grigoriev I."/>
        </authorList>
    </citation>
    <scope>NUCLEOTIDE SEQUENCE</scope>
    <source>
        <strain evidence="1">CBS 130266</strain>
    </source>
</reference>
<organism evidence="1 2">
    <name type="scientific">Tothia fuscella</name>
    <dbReference type="NCBI Taxonomy" id="1048955"/>
    <lineage>
        <taxon>Eukaryota</taxon>
        <taxon>Fungi</taxon>
        <taxon>Dikarya</taxon>
        <taxon>Ascomycota</taxon>
        <taxon>Pezizomycotina</taxon>
        <taxon>Dothideomycetes</taxon>
        <taxon>Pleosporomycetidae</taxon>
        <taxon>Venturiales</taxon>
        <taxon>Cylindrosympodiaceae</taxon>
        <taxon>Tothia</taxon>
    </lineage>
</organism>
<dbReference type="AlphaFoldDB" id="A0A9P4NKT0"/>
<comment type="caution">
    <text evidence="1">The sequence shown here is derived from an EMBL/GenBank/DDBJ whole genome shotgun (WGS) entry which is preliminary data.</text>
</comment>
<keyword evidence="2" id="KW-1185">Reference proteome</keyword>
<proteinExistence type="predicted"/>
<evidence type="ECO:0000313" key="1">
    <source>
        <dbReference type="EMBL" id="KAF2425557.1"/>
    </source>
</evidence>
<name>A0A9P4NKT0_9PEZI</name>